<feature type="transmembrane region" description="Helical" evidence="8">
    <location>
        <begin position="279"/>
        <end position="297"/>
    </location>
</feature>
<evidence type="ECO:0000256" key="4">
    <source>
        <dbReference type="ARBA" id="ARBA00022692"/>
    </source>
</evidence>
<evidence type="ECO:0000313" key="9">
    <source>
        <dbReference type="EMBL" id="SVE75725.1"/>
    </source>
</evidence>
<comment type="subcellular location">
    <subcellularLocation>
        <location evidence="1">Membrane</location>
        <topology evidence="1">Multi-pass membrane protein</topology>
    </subcellularLocation>
</comment>
<evidence type="ECO:0000256" key="3">
    <source>
        <dbReference type="ARBA" id="ARBA00022448"/>
    </source>
</evidence>
<evidence type="ECO:0000256" key="8">
    <source>
        <dbReference type="SAM" id="Phobius"/>
    </source>
</evidence>
<feature type="transmembrane region" description="Helical" evidence="8">
    <location>
        <begin position="44"/>
        <end position="64"/>
    </location>
</feature>
<dbReference type="PANTHER" id="PTHR10778">
    <property type="entry name" value="SOLUTE CARRIER FAMILY 35 MEMBER B"/>
    <property type="match status" value="1"/>
</dbReference>
<keyword evidence="3" id="KW-0813">Transport</keyword>
<dbReference type="GO" id="GO:0000139">
    <property type="term" value="C:Golgi membrane"/>
    <property type="evidence" value="ECO:0007669"/>
    <property type="project" value="TreeGrafter"/>
</dbReference>
<dbReference type="GO" id="GO:0005789">
    <property type="term" value="C:endoplasmic reticulum membrane"/>
    <property type="evidence" value="ECO:0007669"/>
    <property type="project" value="TreeGrafter"/>
</dbReference>
<evidence type="ECO:0000256" key="5">
    <source>
        <dbReference type="ARBA" id="ARBA00022989"/>
    </source>
</evidence>
<dbReference type="AlphaFoldDB" id="A0A4Y7M7Y7"/>
<evidence type="ECO:0000256" key="7">
    <source>
        <dbReference type="ARBA" id="ARBA00039668"/>
    </source>
</evidence>
<name>A0A4Y7M7Y7_9CRUS</name>
<feature type="transmembrane region" description="Helical" evidence="8">
    <location>
        <begin position="435"/>
        <end position="453"/>
    </location>
</feature>
<protein>
    <recommendedName>
        <fullName evidence="7">Adenosine 3'-phospho 5'-phosphosulfate transporter 1</fullName>
    </recommendedName>
</protein>
<dbReference type="PANTHER" id="PTHR10778:SF13">
    <property type="entry name" value="ADENOSINE 3'-PHOSPHO 5'-PHOSPHOSULFATE TRANSPORTER 1"/>
    <property type="match status" value="1"/>
</dbReference>
<reference evidence="9" key="1">
    <citation type="submission" date="2018-08" db="EMBL/GenBank/DDBJ databases">
        <authorList>
            <person name="Cornetti L."/>
        </authorList>
    </citation>
    <scope>NUCLEOTIDE SEQUENCE</scope>
    <source>
        <strain evidence="9">PT-GA-1</strain>
    </source>
</reference>
<feature type="transmembrane region" description="Helical" evidence="8">
    <location>
        <begin position="407"/>
        <end position="429"/>
    </location>
</feature>
<dbReference type="InterPro" id="IPR013657">
    <property type="entry name" value="SCL35B1-4/HUT1"/>
</dbReference>
<keyword evidence="6 8" id="KW-0472">Membrane</keyword>
<feature type="transmembrane region" description="Helical" evidence="8">
    <location>
        <begin position="152"/>
        <end position="172"/>
    </location>
</feature>
<feature type="transmembrane region" description="Helical" evidence="8">
    <location>
        <begin position="309"/>
        <end position="329"/>
    </location>
</feature>
<proteinExistence type="evidence at transcript level"/>
<feature type="transmembrane region" description="Helical" evidence="8">
    <location>
        <begin position="350"/>
        <end position="372"/>
    </location>
</feature>
<feature type="transmembrane region" description="Helical" evidence="8">
    <location>
        <begin position="195"/>
        <end position="214"/>
    </location>
</feature>
<evidence type="ECO:0000256" key="1">
    <source>
        <dbReference type="ARBA" id="ARBA00004141"/>
    </source>
</evidence>
<sequence>MRDRVYWWKKERMKEKEGEEEGFEFHGGWKGSWRAGGTEMGGSGLVIITGIATWVFSLIISNAAKAIINENGETAWILRFIFTILGYTTVFLPCYVLIHLSKRHNLHTLGGYQWRLLRLILTGTTSEIVADTDTTSTGRPPHANVETLYQKAISLFYCCAGLQVSYLLWGILQEKIMTREYTDGDKIEKFTDSQFLVFVNRILAFLFSGIYLLFTHQNVHRTPLYKYSFCSVSNTLSSWCQYEALKFVSFPTQVLAKSAKVIPVMLMGKLVSRAQYKNYEYTTAVLISVGMTAFLLGSSGDKKGNNVTTVSGAVLLCGYLIFDSFTANWQSALFKEHKPSSVQMMCGVNLMSCLFTSASLIQQGGFFYSLSFAARHPVFIMDCLLTAISSATGQLFIFTTISKFGPVVFTIIMTVRQGLSILLSCLLYQHHLSSMGILGVFIVFLAIFLRIYYAQQHKKRKLEANEMSDVKV</sequence>
<accession>A0A4Y7M7Y7</accession>
<dbReference type="Pfam" id="PF08449">
    <property type="entry name" value="UAA"/>
    <property type="match status" value="1"/>
</dbReference>
<keyword evidence="5 8" id="KW-1133">Transmembrane helix</keyword>
<comment type="similarity">
    <text evidence="2">Belongs to the nucleotide-sugar transporter family. SLC35B subfamily.</text>
</comment>
<gene>
    <name evidence="9" type="primary">EOG090X05CU</name>
</gene>
<dbReference type="GO" id="GO:0046964">
    <property type="term" value="F:3'-phosphoadenosine 5'-phosphosulfate transmembrane transporter activity"/>
    <property type="evidence" value="ECO:0007669"/>
    <property type="project" value="TreeGrafter"/>
</dbReference>
<evidence type="ECO:0000256" key="2">
    <source>
        <dbReference type="ARBA" id="ARBA00010694"/>
    </source>
</evidence>
<feature type="transmembrane region" description="Helical" evidence="8">
    <location>
        <begin position="76"/>
        <end position="98"/>
    </location>
</feature>
<keyword evidence="4 8" id="KW-0812">Transmembrane</keyword>
<evidence type="ECO:0000256" key="6">
    <source>
        <dbReference type="ARBA" id="ARBA00023136"/>
    </source>
</evidence>
<feature type="transmembrane region" description="Helical" evidence="8">
    <location>
        <begin position="378"/>
        <end position="398"/>
    </location>
</feature>
<dbReference type="EMBL" id="LR006106">
    <property type="protein sequence ID" value="SVE75725.1"/>
    <property type="molecule type" value="mRNA"/>
</dbReference>
<organism evidence="9">
    <name type="scientific">Daphnia hispanica</name>
    <dbReference type="NCBI Taxonomy" id="575233"/>
    <lineage>
        <taxon>Eukaryota</taxon>
        <taxon>Metazoa</taxon>
        <taxon>Ecdysozoa</taxon>
        <taxon>Arthropoda</taxon>
        <taxon>Crustacea</taxon>
        <taxon>Branchiopoda</taxon>
        <taxon>Diplostraca</taxon>
        <taxon>Cladocera</taxon>
        <taxon>Anomopoda</taxon>
        <taxon>Daphniidae</taxon>
        <taxon>Daphnia</taxon>
    </lineage>
</organism>